<feature type="region of interest" description="Disordered" evidence="5">
    <location>
        <begin position="153"/>
        <end position="173"/>
    </location>
</feature>
<keyword evidence="8" id="KW-1185">Reference proteome</keyword>
<dbReference type="PANTHER" id="PTHR38160">
    <property type="entry name" value="ZINC FINGER CCCH DOMAIN-CONTAINING PROTEIN 40"/>
    <property type="match status" value="1"/>
</dbReference>
<dbReference type="InterPro" id="IPR036855">
    <property type="entry name" value="Znf_CCCH_sf"/>
</dbReference>
<evidence type="ECO:0000256" key="3">
    <source>
        <dbReference type="ARBA" id="ARBA00022833"/>
    </source>
</evidence>
<gene>
    <name evidence="7" type="ORF">PBS001_LOCUS6740</name>
</gene>
<evidence type="ECO:0000259" key="6">
    <source>
        <dbReference type="PROSITE" id="PS50103"/>
    </source>
</evidence>
<feature type="compositionally biased region" description="Basic and acidic residues" evidence="5">
    <location>
        <begin position="162"/>
        <end position="173"/>
    </location>
</feature>
<feature type="domain" description="C3H1-type" evidence="6">
    <location>
        <begin position="632"/>
        <end position="660"/>
    </location>
</feature>
<organism evidence="7 8">
    <name type="scientific">Peronospora belbahrii</name>
    <dbReference type="NCBI Taxonomy" id="622444"/>
    <lineage>
        <taxon>Eukaryota</taxon>
        <taxon>Sar</taxon>
        <taxon>Stramenopiles</taxon>
        <taxon>Oomycota</taxon>
        <taxon>Peronosporomycetes</taxon>
        <taxon>Peronosporales</taxon>
        <taxon>Peronosporaceae</taxon>
        <taxon>Peronospora</taxon>
    </lineage>
</organism>
<proteinExistence type="predicted"/>
<accession>A0ABN8D5Z0</accession>
<keyword evidence="3 4" id="KW-0862">Zinc</keyword>
<feature type="compositionally biased region" description="Polar residues" evidence="5">
    <location>
        <begin position="385"/>
        <end position="407"/>
    </location>
</feature>
<feature type="domain" description="C3H1-type" evidence="6">
    <location>
        <begin position="576"/>
        <end position="604"/>
    </location>
</feature>
<dbReference type="InterPro" id="IPR045868">
    <property type="entry name" value="Znf_C3H13/40"/>
</dbReference>
<evidence type="ECO:0000313" key="8">
    <source>
        <dbReference type="Proteomes" id="UP001158986"/>
    </source>
</evidence>
<feature type="domain" description="C3H1-type" evidence="6">
    <location>
        <begin position="528"/>
        <end position="556"/>
    </location>
</feature>
<comment type="caution">
    <text evidence="7">The sequence shown here is derived from an EMBL/GenBank/DDBJ whole genome shotgun (WGS) entry which is preliminary data.</text>
</comment>
<feature type="region of interest" description="Disordered" evidence="5">
    <location>
        <begin position="485"/>
        <end position="530"/>
    </location>
</feature>
<dbReference type="PANTHER" id="PTHR38160:SF1">
    <property type="entry name" value="ZINC FINGER CCCH DOMAIN-CONTAINING PROTEIN 40"/>
    <property type="match status" value="1"/>
</dbReference>
<dbReference type="SMART" id="SM00356">
    <property type="entry name" value="ZnF_C3H1"/>
    <property type="match status" value="3"/>
</dbReference>
<evidence type="ECO:0000256" key="5">
    <source>
        <dbReference type="SAM" id="MobiDB-lite"/>
    </source>
</evidence>
<feature type="region of interest" description="Disordered" evidence="5">
    <location>
        <begin position="715"/>
        <end position="749"/>
    </location>
</feature>
<feature type="compositionally biased region" description="Polar residues" evidence="5">
    <location>
        <begin position="261"/>
        <end position="278"/>
    </location>
</feature>
<reference evidence="7 8" key="1">
    <citation type="submission" date="2021-11" db="EMBL/GenBank/DDBJ databases">
        <authorList>
            <person name="Islam A."/>
            <person name="Islam S."/>
            <person name="Flora M.S."/>
            <person name="Rahman M."/>
            <person name="Ziaur R.M."/>
            <person name="Epstein J.H."/>
            <person name="Hassan M."/>
            <person name="Klassen M."/>
            <person name="Woodard K."/>
            <person name="Webb A."/>
            <person name="Webby R.J."/>
            <person name="El Zowalaty M.E."/>
        </authorList>
    </citation>
    <scope>NUCLEOTIDE SEQUENCE [LARGE SCALE GENOMIC DNA]</scope>
    <source>
        <strain evidence="7">Pbs1</strain>
    </source>
</reference>
<feature type="compositionally biased region" description="Low complexity" evidence="5">
    <location>
        <begin position="488"/>
        <end position="506"/>
    </location>
</feature>
<keyword evidence="1 4" id="KW-0479">Metal-binding</keyword>
<feature type="region of interest" description="Disordered" evidence="5">
    <location>
        <begin position="243"/>
        <end position="332"/>
    </location>
</feature>
<dbReference type="EMBL" id="CAKLCB010000342">
    <property type="protein sequence ID" value="CAH0520248.1"/>
    <property type="molecule type" value="Genomic_DNA"/>
</dbReference>
<dbReference type="Proteomes" id="UP001158986">
    <property type="component" value="Unassembled WGS sequence"/>
</dbReference>
<feature type="compositionally biased region" description="Low complexity" evidence="5">
    <location>
        <begin position="715"/>
        <end position="725"/>
    </location>
</feature>
<feature type="region of interest" description="Disordered" evidence="5">
    <location>
        <begin position="768"/>
        <end position="821"/>
    </location>
</feature>
<feature type="region of interest" description="Disordered" evidence="5">
    <location>
        <begin position="385"/>
        <end position="428"/>
    </location>
</feature>
<dbReference type="Gene3D" id="4.10.1000.10">
    <property type="entry name" value="Zinc finger, CCCH-type"/>
    <property type="match status" value="3"/>
</dbReference>
<dbReference type="PROSITE" id="PS50103">
    <property type="entry name" value="ZF_C3H1"/>
    <property type="match status" value="3"/>
</dbReference>
<feature type="zinc finger region" description="C3H1-type" evidence="4">
    <location>
        <begin position="528"/>
        <end position="556"/>
    </location>
</feature>
<evidence type="ECO:0000256" key="4">
    <source>
        <dbReference type="PROSITE-ProRule" id="PRU00723"/>
    </source>
</evidence>
<feature type="zinc finger region" description="C3H1-type" evidence="4">
    <location>
        <begin position="632"/>
        <end position="660"/>
    </location>
</feature>
<feature type="compositionally biased region" description="Low complexity" evidence="5">
    <location>
        <begin position="323"/>
        <end position="332"/>
    </location>
</feature>
<dbReference type="SUPFAM" id="SSF90229">
    <property type="entry name" value="CCCH zinc finger"/>
    <property type="match status" value="1"/>
</dbReference>
<feature type="region of interest" description="Disordered" evidence="5">
    <location>
        <begin position="604"/>
        <end position="626"/>
    </location>
</feature>
<protein>
    <recommendedName>
        <fullName evidence="6">C3H1-type domain-containing protein</fullName>
    </recommendedName>
</protein>
<evidence type="ECO:0000256" key="1">
    <source>
        <dbReference type="ARBA" id="ARBA00022723"/>
    </source>
</evidence>
<keyword evidence="2 4" id="KW-0863">Zinc-finger</keyword>
<sequence length="821" mass="88785">MFAPSLSIGKGSEKLMARTRHITRGKTANSTQPLCLSAAHLPPEHITPAGKTNQPTQRKPSLHFRVIVDMTAASDSSTEPQHEPAPMDATFDAPVSTEQQETTLTPRTGELLDRVVTDVSQAFQSSLVQVVSDIGREYGVEPSSKFAWMEKGGAAVGPGDKQLPRNDDGEGDTDDVRRVLRELQLSRLQVRQLQQVVDDLHDDQRVSKQRVALFSTLSAKLKRDLVSERLALMEAKNEIKELRRIRSGDDTGSGGVGSRSPQSISLQEQNDDPWNSPNKPIGGSGGVTGSGTTEGPNLMGFNFYPSASSRGAGDQEGADNDDSPSTSSSTQTLRSTLMGQFLPSALLDSPQMTPKDGRPFAVDILNEEKVPPPVFQLMDDIESLSLTSPPLPEASSTRSTGQQQCTYDGTEDESKETRQNDSGRMSTLSAVSPLKVSMLSELFDAIPVEELEMVLMRVHGVESAAIDNILSSHPSFNPAIGAGGRAESGVSMASLSPSLSSSAGQSKTSLHRSSQSVTSGPPPGPSGNRKTEICMYYMQGKCNKTRRTCSFAHGESDLARSTGSSCGGSNSKQGLTYKTRLCQAYESGTCTKARRDCPMAHGANDLRDGGTASGTIGGSQPTLPTATPRLQSYKTEMCYYFLKGNCNYSKEDCRFAHGQNDLHTVESNTAQIAAVSSAGFGGDYGSTSPVPPPPVVTMEKQLQLQYQYQQQYQQHLQPSSMASFQPQPPPAPQQSFVPQHQIQLQHSSRGAGGAVHYQFGFQHQQYEMTQQQQQYMPPPGQYRYLKNVEDKRPASVGRPPRRDSGSSWSSFDATGLPPSEY</sequence>
<evidence type="ECO:0000256" key="2">
    <source>
        <dbReference type="ARBA" id="ARBA00022771"/>
    </source>
</evidence>
<evidence type="ECO:0000313" key="7">
    <source>
        <dbReference type="EMBL" id="CAH0520248.1"/>
    </source>
</evidence>
<feature type="zinc finger region" description="C3H1-type" evidence="4">
    <location>
        <begin position="576"/>
        <end position="604"/>
    </location>
</feature>
<dbReference type="InterPro" id="IPR000571">
    <property type="entry name" value="Znf_CCCH"/>
</dbReference>
<name>A0ABN8D5Z0_9STRA</name>